<reference evidence="2" key="1">
    <citation type="submission" date="2019-06" db="EMBL/GenBank/DDBJ databases">
        <authorList>
            <person name="Murdoch R.W."/>
            <person name="Fathepure B."/>
        </authorList>
    </citation>
    <scope>NUCLEOTIDE SEQUENCE</scope>
</reference>
<dbReference type="Pfam" id="PF02470">
    <property type="entry name" value="MlaD"/>
    <property type="match status" value="1"/>
</dbReference>
<organism evidence="2">
    <name type="scientific">uncultured organism</name>
    <dbReference type="NCBI Taxonomy" id="155900"/>
    <lineage>
        <taxon>unclassified sequences</taxon>
        <taxon>environmental samples</taxon>
    </lineage>
</organism>
<dbReference type="InterPro" id="IPR003399">
    <property type="entry name" value="Mce/MlaD"/>
</dbReference>
<evidence type="ECO:0000313" key="2">
    <source>
        <dbReference type="EMBL" id="QEA04952.1"/>
    </source>
</evidence>
<dbReference type="InterPro" id="IPR052336">
    <property type="entry name" value="MlaD_Phospholipid_Transporter"/>
</dbReference>
<name>A0A5B8RC30_9ZZZZ</name>
<dbReference type="PANTHER" id="PTHR33371">
    <property type="entry name" value="INTERMEMBRANE PHOSPHOLIPID TRANSPORT SYSTEM BINDING PROTEIN MLAD-RELATED"/>
    <property type="match status" value="1"/>
</dbReference>
<protein>
    <submittedName>
        <fullName evidence="2">Putative phospholipid ABC transporter-binding protein MlaD</fullName>
    </submittedName>
</protein>
<dbReference type="PANTHER" id="PTHR33371:SF4">
    <property type="entry name" value="INTERMEMBRANE PHOSPHOLIPID TRANSPORT SYSTEM BINDING PROTEIN MLAD"/>
    <property type="match status" value="1"/>
</dbReference>
<evidence type="ECO:0000259" key="1">
    <source>
        <dbReference type="Pfam" id="PF02470"/>
    </source>
</evidence>
<dbReference type="GO" id="GO:0005543">
    <property type="term" value="F:phospholipid binding"/>
    <property type="evidence" value="ECO:0007669"/>
    <property type="project" value="TreeGrafter"/>
</dbReference>
<dbReference type="GO" id="GO:0005548">
    <property type="term" value="F:phospholipid transporter activity"/>
    <property type="evidence" value="ECO:0007669"/>
    <property type="project" value="TreeGrafter"/>
</dbReference>
<gene>
    <name evidence="2" type="primary">mlaD</name>
    <name evidence="2" type="ORF">KBTEX_01270</name>
</gene>
<accession>A0A5B8RC30</accession>
<feature type="domain" description="Mce/MlaD" evidence="1">
    <location>
        <begin position="40"/>
        <end position="118"/>
    </location>
</feature>
<dbReference type="NCBIfam" id="TIGR04430">
    <property type="entry name" value="OM_asym_MlaD"/>
    <property type="match status" value="1"/>
</dbReference>
<dbReference type="AlphaFoldDB" id="A0A5B8RC30"/>
<dbReference type="EMBL" id="MN079092">
    <property type="protein sequence ID" value="QEA04952.1"/>
    <property type="molecule type" value="Genomic_DNA"/>
</dbReference>
<sequence>MDKTRAIEIAVGLFVVAGLAALTVLAMRVSNITAFQTTEGYTVIGHFRNVGGLREGAPVKMGGVQVGRVSGISLDTDTYEARVELTIDSRFDDLPMDTSASVLTSGLLGEQYVGLEAGGMPTALQPGDELMLTQSAIVLEKIIGQFLYNKASGSDSGSDGGTEGK</sequence>
<proteinExistence type="predicted"/>
<dbReference type="InterPro" id="IPR030970">
    <property type="entry name" value="ABC_MlaD"/>
</dbReference>